<dbReference type="Proteomes" id="UP000006753">
    <property type="component" value="Unassembled WGS sequence"/>
</dbReference>
<feature type="compositionally biased region" description="Basic and acidic residues" evidence="4">
    <location>
        <begin position="327"/>
        <end position="340"/>
    </location>
</feature>
<dbReference type="InterPro" id="IPR011016">
    <property type="entry name" value="Znf_RING-CH"/>
</dbReference>
<evidence type="ECO:0000259" key="6">
    <source>
        <dbReference type="PROSITE" id="PS51292"/>
    </source>
</evidence>
<dbReference type="Gene3D" id="3.30.40.10">
    <property type="entry name" value="Zinc/RING finger domain, C3HC4 (zinc finger)"/>
    <property type="match status" value="1"/>
</dbReference>
<keyword evidence="3" id="KW-0862">Zinc</keyword>
<keyword evidence="5" id="KW-1133">Transmembrane helix</keyword>
<feature type="transmembrane region" description="Helical" evidence="5">
    <location>
        <begin position="157"/>
        <end position="183"/>
    </location>
</feature>
<dbReference type="AlphaFoldDB" id="K1X8M1"/>
<dbReference type="STRING" id="1072389.K1X8M1"/>
<gene>
    <name evidence="7" type="ORF">MBM_04620</name>
</gene>
<evidence type="ECO:0000256" key="1">
    <source>
        <dbReference type="ARBA" id="ARBA00022723"/>
    </source>
</evidence>
<dbReference type="InterPro" id="IPR013083">
    <property type="entry name" value="Znf_RING/FYVE/PHD"/>
</dbReference>
<dbReference type="PANTHER" id="PTHR46347">
    <property type="entry name" value="RING/FYVE/PHD ZINC FINGER SUPERFAMILY PROTEIN"/>
    <property type="match status" value="1"/>
</dbReference>
<evidence type="ECO:0000313" key="7">
    <source>
        <dbReference type="EMBL" id="EKD17043.1"/>
    </source>
</evidence>
<sequence length="340" mass="38861">MSVPYDTRSNWSWPESTNNLEYDHHHGHNHDHNHDADTLSEDFEGEHTPPPIPPPQKHYATRTCRICLEEVLPTLELHSDGIPSMLRPVPKVFYKSEDPSLGRLIRPCHCRGSQKYVHEGCLEAWRHSDPSYTARTYWECPTCKYNYRLERMRWSRIITSTMTQVLITLTIMTTTVFVFGFIADPIINLYLDPYDTIISLPSGGTASLLEDENASWIEHFLKGLASLGLLGFVKVFFAMSPWHWWNLRQTGVLGGSGRRRAGTGRERLSDISWTIVIIGVITFLAAVWSFVRSWTKRTLEKAGDRVADVQGDDEPEEIEEPTTADAMKTEATEPESRKTQ</sequence>
<keyword evidence="8" id="KW-1185">Reference proteome</keyword>
<evidence type="ECO:0000256" key="5">
    <source>
        <dbReference type="SAM" id="Phobius"/>
    </source>
</evidence>
<evidence type="ECO:0000256" key="2">
    <source>
        <dbReference type="ARBA" id="ARBA00022771"/>
    </source>
</evidence>
<dbReference type="Pfam" id="PF12906">
    <property type="entry name" value="RINGv"/>
    <property type="match status" value="1"/>
</dbReference>
<feature type="region of interest" description="Disordered" evidence="4">
    <location>
        <begin position="22"/>
        <end position="57"/>
    </location>
</feature>
<keyword evidence="1" id="KW-0479">Metal-binding</keyword>
<dbReference type="GeneID" id="18760555"/>
<proteinExistence type="predicted"/>
<dbReference type="InParanoid" id="K1X8M1"/>
<keyword evidence="5" id="KW-0472">Membrane</keyword>
<dbReference type="PROSITE" id="PS51292">
    <property type="entry name" value="ZF_RING_CH"/>
    <property type="match status" value="1"/>
</dbReference>
<reference evidence="7 8" key="1">
    <citation type="journal article" date="2012" name="BMC Genomics">
        <title>Sequencing the genome of Marssonina brunnea reveals fungus-poplar co-evolution.</title>
        <authorList>
            <person name="Zhu S."/>
            <person name="Cao Y.-Z."/>
            <person name="Jiang C."/>
            <person name="Tan B.-Y."/>
            <person name="Wang Z."/>
            <person name="Feng S."/>
            <person name="Zhang L."/>
            <person name="Su X.-H."/>
            <person name="Brejova B."/>
            <person name="Vinar T."/>
            <person name="Xu M."/>
            <person name="Wang M.-X."/>
            <person name="Zhang S.-G."/>
            <person name="Huang M.-R."/>
            <person name="Wu R."/>
            <person name="Zhou Y."/>
        </authorList>
    </citation>
    <scope>NUCLEOTIDE SEQUENCE [LARGE SCALE GENOMIC DNA]</scope>
    <source>
        <strain evidence="7 8">MB_m1</strain>
    </source>
</reference>
<protein>
    <submittedName>
        <fullName evidence="7">RING finger domain protein</fullName>
    </submittedName>
</protein>
<feature type="transmembrane region" description="Helical" evidence="5">
    <location>
        <begin position="271"/>
        <end position="291"/>
    </location>
</feature>
<name>K1X8M1_MARBU</name>
<accession>K1X8M1</accession>
<dbReference type="EMBL" id="JH921437">
    <property type="protein sequence ID" value="EKD17043.1"/>
    <property type="molecule type" value="Genomic_DNA"/>
</dbReference>
<feature type="compositionally biased region" description="Acidic residues" evidence="4">
    <location>
        <begin position="310"/>
        <end position="322"/>
    </location>
</feature>
<feature type="region of interest" description="Disordered" evidence="4">
    <location>
        <begin position="301"/>
        <end position="340"/>
    </location>
</feature>
<dbReference type="GO" id="GO:0008270">
    <property type="term" value="F:zinc ion binding"/>
    <property type="evidence" value="ECO:0007669"/>
    <property type="project" value="UniProtKB-KW"/>
</dbReference>
<dbReference type="CDD" id="cd16495">
    <property type="entry name" value="RING_CH-C4HC3_MARCH"/>
    <property type="match status" value="1"/>
</dbReference>
<dbReference type="SMART" id="SM00744">
    <property type="entry name" value="RINGv"/>
    <property type="match status" value="1"/>
</dbReference>
<keyword evidence="5" id="KW-0812">Transmembrane</keyword>
<evidence type="ECO:0000256" key="3">
    <source>
        <dbReference type="ARBA" id="ARBA00022833"/>
    </source>
</evidence>
<evidence type="ECO:0000313" key="8">
    <source>
        <dbReference type="Proteomes" id="UP000006753"/>
    </source>
</evidence>
<dbReference type="OMA" id="CLQSWRH"/>
<evidence type="ECO:0000256" key="4">
    <source>
        <dbReference type="SAM" id="MobiDB-lite"/>
    </source>
</evidence>
<dbReference type="KEGG" id="mbe:MBM_04620"/>
<dbReference type="eggNOG" id="ENOG502S6DH">
    <property type="taxonomic scope" value="Eukaryota"/>
</dbReference>
<keyword evidence="2" id="KW-0863">Zinc-finger</keyword>
<dbReference type="PANTHER" id="PTHR46347:SF1">
    <property type="entry name" value="RING_FYVE_PHD ZINC FINGER SUPERFAMILY PROTEIN"/>
    <property type="match status" value="1"/>
</dbReference>
<feature type="domain" description="RING-CH-type" evidence="6">
    <location>
        <begin position="56"/>
        <end position="150"/>
    </location>
</feature>
<dbReference type="HOGENOM" id="CLU_047453_0_0_1"/>
<organism evidence="7 8">
    <name type="scientific">Marssonina brunnea f. sp. multigermtubi (strain MB_m1)</name>
    <name type="common">Marssonina leaf spot fungus</name>
    <dbReference type="NCBI Taxonomy" id="1072389"/>
    <lineage>
        <taxon>Eukaryota</taxon>
        <taxon>Fungi</taxon>
        <taxon>Dikarya</taxon>
        <taxon>Ascomycota</taxon>
        <taxon>Pezizomycotina</taxon>
        <taxon>Leotiomycetes</taxon>
        <taxon>Helotiales</taxon>
        <taxon>Drepanopezizaceae</taxon>
        <taxon>Drepanopeziza</taxon>
    </lineage>
</organism>
<dbReference type="OrthoDB" id="264354at2759"/>
<dbReference type="SUPFAM" id="SSF57850">
    <property type="entry name" value="RING/U-box"/>
    <property type="match status" value="1"/>
</dbReference>